<accession>A0A8D9F0R7</accession>
<evidence type="ECO:0000313" key="1">
    <source>
        <dbReference type="EMBL" id="CAG6772079.1"/>
    </source>
</evidence>
<organism evidence="1">
    <name type="scientific">Cacopsylla melanoneura</name>
    <dbReference type="NCBI Taxonomy" id="428564"/>
    <lineage>
        <taxon>Eukaryota</taxon>
        <taxon>Metazoa</taxon>
        <taxon>Ecdysozoa</taxon>
        <taxon>Arthropoda</taxon>
        <taxon>Hexapoda</taxon>
        <taxon>Insecta</taxon>
        <taxon>Pterygota</taxon>
        <taxon>Neoptera</taxon>
        <taxon>Paraneoptera</taxon>
        <taxon>Hemiptera</taxon>
        <taxon>Sternorrhyncha</taxon>
        <taxon>Psylloidea</taxon>
        <taxon>Psyllidae</taxon>
        <taxon>Psyllinae</taxon>
        <taxon>Cacopsylla</taxon>
    </lineage>
</organism>
<dbReference type="EMBL" id="HBUF01586657">
    <property type="protein sequence ID" value="CAG6772079.1"/>
    <property type="molecule type" value="Transcribed_RNA"/>
</dbReference>
<dbReference type="AlphaFoldDB" id="A0A8D9F0R7"/>
<proteinExistence type="predicted"/>
<sequence>METSQKQKLVMPCLQHLLFFVIPKMLYLCMHCYMHAYNIYSMPSANIHHNRISTFRIYNYVSACRNIKINGLYLENGVMNNFIRTLNIEEKIINLKILKQHV</sequence>
<protein>
    <submittedName>
        <fullName evidence="1">Uncharacterized protein</fullName>
    </submittedName>
</protein>
<name>A0A8D9F0R7_9HEMI</name>
<reference evidence="1" key="1">
    <citation type="submission" date="2021-05" db="EMBL/GenBank/DDBJ databases">
        <authorList>
            <person name="Alioto T."/>
            <person name="Alioto T."/>
            <person name="Gomez Garrido J."/>
        </authorList>
    </citation>
    <scope>NUCLEOTIDE SEQUENCE</scope>
</reference>